<comment type="caution">
    <text evidence="2">The sequence shown here is derived from an EMBL/GenBank/DDBJ whole genome shotgun (WGS) entry which is preliminary data.</text>
</comment>
<sequence>MDDLFGGMAAGMEMKDGTPSDAGGYYVPDYYCGNGAYDAEITDKMTGITNIQALSLVSQQAQQELLSQAKNSIVYLPAMYHGNAAPMTSLGSGLADIGQRVEQKPVYTFRSGCTENDDFYNPTPSQAARHKARAASFEQKEKKQKSPPDRSVFPTPPLPAQNKNIAPYANNKMVVPPAENRNMKAPTGDRDNKLPAAAPKFPRTYFATEEPRVNGKGDAVFTKDDGHEDCFNKYWMMADMDRKLTIITDTELQLKHVQQESAAKDKIIADSIARMSALQDAQKALGVKDKTIADLTTCVTALQHRVISQQAHITELQTLQTVKQAIAVNGRTPATVDYEMSALAGDHTLVAQKPHQYQRPALPTPDNSQDSAVESFGTPSTNHTKFSPTANPFRMTPDPSDDVFGNGLAPTPGAPSPGKHVGVWSPAAEFGKKPLPELLSSCFKKVEAALHSLPINDIAPIKGRRSSRGEHEIFKLAQEHLECNKMAYIQFEDSDERYWLMLGMLSQEVVKHIFNDSVLGRYPSRHAAAFTRMWDVEQDLRSPKNPRCVDLVHRHKLNETRVALANTIVKTPGFWKWVQLFASEKTDEIVATFAPAFAQRHLKGLYSGLHKAVTEAIKIAIRMRQEPMIFEVFFPRHGIAWGAKFMVHRNKELVGQEITDDKPPYVVRCTALPLVKSKFFGDNTADPIVLHKAEVTVGDRKENLRPNMGRRRY</sequence>
<dbReference type="Proteomes" id="UP001271007">
    <property type="component" value="Unassembled WGS sequence"/>
</dbReference>
<name>A0AAJ0GHD3_9PEZI</name>
<keyword evidence="3" id="KW-1185">Reference proteome</keyword>
<feature type="region of interest" description="Disordered" evidence="1">
    <location>
        <begin position="358"/>
        <end position="394"/>
    </location>
</feature>
<evidence type="ECO:0000313" key="3">
    <source>
        <dbReference type="Proteomes" id="UP001271007"/>
    </source>
</evidence>
<proteinExistence type="predicted"/>
<protein>
    <submittedName>
        <fullName evidence="2">Uncharacterized protein</fullName>
    </submittedName>
</protein>
<feature type="region of interest" description="Disordered" evidence="1">
    <location>
        <begin position="113"/>
        <end position="170"/>
    </location>
</feature>
<feature type="compositionally biased region" description="Polar residues" evidence="1">
    <location>
        <begin position="365"/>
        <end position="390"/>
    </location>
</feature>
<gene>
    <name evidence="2" type="ORF">LTR09_001760</name>
</gene>
<organism evidence="2 3">
    <name type="scientific">Extremus antarcticus</name>
    <dbReference type="NCBI Taxonomy" id="702011"/>
    <lineage>
        <taxon>Eukaryota</taxon>
        <taxon>Fungi</taxon>
        <taxon>Dikarya</taxon>
        <taxon>Ascomycota</taxon>
        <taxon>Pezizomycotina</taxon>
        <taxon>Dothideomycetes</taxon>
        <taxon>Dothideomycetidae</taxon>
        <taxon>Mycosphaerellales</taxon>
        <taxon>Extremaceae</taxon>
        <taxon>Extremus</taxon>
    </lineage>
</organism>
<evidence type="ECO:0000313" key="2">
    <source>
        <dbReference type="EMBL" id="KAK3057576.1"/>
    </source>
</evidence>
<dbReference type="EMBL" id="JAWDJX010000003">
    <property type="protein sequence ID" value="KAK3057576.1"/>
    <property type="molecule type" value="Genomic_DNA"/>
</dbReference>
<reference evidence="2" key="1">
    <citation type="submission" date="2023-04" db="EMBL/GenBank/DDBJ databases">
        <title>Black Yeasts Isolated from many extreme environments.</title>
        <authorList>
            <person name="Coleine C."/>
            <person name="Stajich J.E."/>
            <person name="Selbmann L."/>
        </authorList>
    </citation>
    <scope>NUCLEOTIDE SEQUENCE</scope>
    <source>
        <strain evidence="2">CCFEE 5312</strain>
    </source>
</reference>
<feature type="compositionally biased region" description="Basic and acidic residues" evidence="1">
    <location>
        <begin position="138"/>
        <end position="148"/>
    </location>
</feature>
<accession>A0AAJ0GHD3</accession>
<dbReference type="AlphaFoldDB" id="A0AAJ0GHD3"/>
<evidence type="ECO:0000256" key="1">
    <source>
        <dbReference type="SAM" id="MobiDB-lite"/>
    </source>
</evidence>